<dbReference type="Proteomes" id="UP000814128">
    <property type="component" value="Unassembled WGS sequence"/>
</dbReference>
<name>A0ACB8Q5I6_9AGAM</name>
<gene>
    <name evidence="1" type="ORF">K488DRAFT_74861</name>
</gene>
<protein>
    <submittedName>
        <fullName evidence="1">Uncharacterized protein</fullName>
    </submittedName>
</protein>
<reference evidence="1" key="2">
    <citation type="journal article" date="2022" name="New Phytol.">
        <title>Evolutionary transition to the ectomycorrhizal habit in the genomes of a hyperdiverse lineage of mushroom-forming fungi.</title>
        <authorList>
            <person name="Looney B."/>
            <person name="Miyauchi S."/>
            <person name="Morin E."/>
            <person name="Drula E."/>
            <person name="Courty P.E."/>
            <person name="Kohler A."/>
            <person name="Kuo A."/>
            <person name="LaButti K."/>
            <person name="Pangilinan J."/>
            <person name="Lipzen A."/>
            <person name="Riley R."/>
            <person name="Andreopoulos W."/>
            <person name="He G."/>
            <person name="Johnson J."/>
            <person name="Nolan M."/>
            <person name="Tritt A."/>
            <person name="Barry K.W."/>
            <person name="Grigoriev I.V."/>
            <person name="Nagy L.G."/>
            <person name="Hibbett D."/>
            <person name="Henrissat B."/>
            <person name="Matheny P.B."/>
            <person name="Labbe J."/>
            <person name="Martin F.M."/>
        </authorList>
    </citation>
    <scope>NUCLEOTIDE SEQUENCE</scope>
    <source>
        <strain evidence="1">EC-137</strain>
    </source>
</reference>
<keyword evidence="2" id="KW-1185">Reference proteome</keyword>
<proteinExistence type="predicted"/>
<comment type="caution">
    <text evidence="1">The sequence shown here is derived from an EMBL/GenBank/DDBJ whole genome shotgun (WGS) entry which is preliminary data.</text>
</comment>
<evidence type="ECO:0000313" key="1">
    <source>
        <dbReference type="EMBL" id="KAI0027043.1"/>
    </source>
</evidence>
<evidence type="ECO:0000313" key="2">
    <source>
        <dbReference type="Proteomes" id="UP000814128"/>
    </source>
</evidence>
<accession>A0ACB8Q5I6</accession>
<sequence>MTMHAPSLLSAVDGPTEPSNSATPSATLATASPMDETPSPLQTSDPERPGLSPPSASASSSISSQSDPVTLPIAEPPLPTATSQMSMATAAPPLLYILPPSTWRWVVHQGALPGIYSDVDIAQSYVRGIKNALMRRYHTPEEAVIGWHSISRSALRPCALTPAGITPAHFTGAMAISPSSATVPGAPEACTPGEGPPAALIDGMIRRVSDCCLYASVIGEGSNNHVLLDEWRSNLESSGRMAPGSNTRPVQDHLDDYSPLSHIFFDKARRLELHACALHEAAQRERHYFMVELIKGSCRPSKGDFTFLHEKARMNAERFEARADQDGADF</sequence>
<organism evidence="1 2">
    <name type="scientific">Vararia minispora EC-137</name>
    <dbReference type="NCBI Taxonomy" id="1314806"/>
    <lineage>
        <taxon>Eukaryota</taxon>
        <taxon>Fungi</taxon>
        <taxon>Dikarya</taxon>
        <taxon>Basidiomycota</taxon>
        <taxon>Agaricomycotina</taxon>
        <taxon>Agaricomycetes</taxon>
        <taxon>Russulales</taxon>
        <taxon>Lachnocladiaceae</taxon>
        <taxon>Vararia</taxon>
    </lineage>
</organism>
<dbReference type="EMBL" id="MU274034">
    <property type="protein sequence ID" value="KAI0027043.1"/>
    <property type="molecule type" value="Genomic_DNA"/>
</dbReference>
<reference evidence="1" key="1">
    <citation type="submission" date="2021-02" db="EMBL/GenBank/DDBJ databases">
        <authorList>
            <consortium name="DOE Joint Genome Institute"/>
            <person name="Ahrendt S."/>
            <person name="Looney B.P."/>
            <person name="Miyauchi S."/>
            <person name="Morin E."/>
            <person name="Drula E."/>
            <person name="Courty P.E."/>
            <person name="Chicoki N."/>
            <person name="Fauchery L."/>
            <person name="Kohler A."/>
            <person name="Kuo A."/>
            <person name="Labutti K."/>
            <person name="Pangilinan J."/>
            <person name="Lipzen A."/>
            <person name="Riley R."/>
            <person name="Andreopoulos W."/>
            <person name="He G."/>
            <person name="Johnson J."/>
            <person name="Barry K.W."/>
            <person name="Grigoriev I.V."/>
            <person name="Nagy L."/>
            <person name="Hibbett D."/>
            <person name="Henrissat B."/>
            <person name="Matheny P.B."/>
            <person name="Labbe J."/>
            <person name="Martin F."/>
        </authorList>
    </citation>
    <scope>NUCLEOTIDE SEQUENCE</scope>
    <source>
        <strain evidence="1">EC-137</strain>
    </source>
</reference>